<sequence length="132" mass="15130">MKIFLSTCLSYFLTSLIGLEVLFRHLELKDKYVKRMTSRNKQIVDYRFVSLKVVNSSLSQGTVTLGLLSNKQHSFEAKGEPLLIKATVPHEQIKLIRAKDVHQIEANLQVVIDTTSNVPQIQTKIMRITKYI</sequence>
<dbReference type="AlphaFoldDB" id="A0A109DFT4"/>
<dbReference type="Proteomes" id="UP000510660">
    <property type="component" value="Chromosome"/>
</dbReference>
<reference evidence="3 5" key="2">
    <citation type="submission" date="2019-01" db="EMBL/GenBank/DDBJ databases">
        <title>The genome sequence of Lactobacillus crispatus L49.</title>
        <authorList>
            <person name="Zhong J."/>
            <person name="Zhang J."/>
        </authorList>
    </citation>
    <scope>NUCLEOTIDE SEQUENCE [LARGE SCALE GENOMIC DNA]</scope>
    <source>
        <strain evidence="3 5">L49</strain>
    </source>
</reference>
<dbReference type="EMBL" id="SCLX01000012">
    <property type="protein sequence ID" value="RXF58707.1"/>
    <property type="molecule type" value="Genomic_DNA"/>
</dbReference>
<evidence type="ECO:0000313" key="1">
    <source>
        <dbReference type="EMBL" id="KWU04649.1"/>
    </source>
</evidence>
<name>A0A109DFT4_9LACO</name>
<evidence type="ECO:0000313" key="4">
    <source>
        <dbReference type="Proteomes" id="UP000067598"/>
    </source>
</evidence>
<reference evidence="1 4" key="1">
    <citation type="journal article" date="2016" name="Microbiology (Mosc.)">
        <title>Comparison of Lactobacillus crispatus isolates from Lactobacillus-dominated vaginal microbiomes with isolates from microbiomes containing bacterial vaginosis-associated bacteria.</title>
        <authorList>
            <person name="Abdelmaksoud A.A."/>
            <person name="Koparde V.N."/>
            <person name="Sheth N.U."/>
            <person name="Serrano M.G."/>
            <person name="Glascock A.L."/>
            <person name="Fettweis J.M."/>
            <person name="Strauss Iii J.F."/>
            <person name="Buck G.A."/>
            <person name="Jefferson K.K."/>
        </authorList>
    </citation>
    <scope>NUCLEOTIDE SEQUENCE [LARGE SCALE GENOMIC DNA]</scope>
    <source>
        <strain evidence="1 4">VMC3</strain>
    </source>
</reference>
<evidence type="ECO:0000313" key="5">
    <source>
        <dbReference type="Proteomes" id="UP000289808"/>
    </source>
</evidence>
<evidence type="ECO:0000313" key="2">
    <source>
        <dbReference type="EMBL" id="QLL73336.1"/>
    </source>
</evidence>
<evidence type="ECO:0000313" key="6">
    <source>
        <dbReference type="Proteomes" id="UP000510660"/>
    </source>
</evidence>
<evidence type="ECO:0000313" key="3">
    <source>
        <dbReference type="EMBL" id="RXF58707.1"/>
    </source>
</evidence>
<protein>
    <submittedName>
        <fullName evidence="1">Uncharacterized protein</fullName>
    </submittedName>
</protein>
<dbReference type="Proteomes" id="UP000289808">
    <property type="component" value="Unassembled WGS sequence"/>
</dbReference>
<organism evidence="1 4">
    <name type="scientific">Lactobacillus crispatus</name>
    <dbReference type="NCBI Taxonomy" id="47770"/>
    <lineage>
        <taxon>Bacteria</taxon>
        <taxon>Bacillati</taxon>
        <taxon>Bacillota</taxon>
        <taxon>Bacilli</taxon>
        <taxon>Lactobacillales</taxon>
        <taxon>Lactobacillaceae</taxon>
        <taxon>Lactobacillus</taxon>
    </lineage>
</organism>
<dbReference type="EMBL" id="LJGP01000007">
    <property type="protein sequence ID" value="KWU04649.1"/>
    <property type="molecule type" value="Genomic_DNA"/>
</dbReference>
<proteinExistence type="predicted"/>
<reference evidence="2 6" key="3">
    <citation type="submission" date="2020-01" db="EMBL/GenBank/DDBJ databases">
        <title>Complete and circular genome sequences of six lactobacillus isolates from horses.</title>
        <authorList>
            <person name="Hassan H.M."/>
        </authorList>
    </citation>
    <scope>NUCLEOTIDE SEQUENCE [LARGE SCALE GENOMIC DNA]</scope>
    <source>
        <strain evidence="2 6">1D</strain>
    </source>
</reference>
<gene>
    <name evidence="1" type="ORF">AEL95_02055</name>
    <name evidence="3" type="ORF">ERD32_03185</name>
    <name evidence="2" type="ORF">GTO85_02590</name>
</gene>
<dbReference type="RefSeq" id="WP_005728938.1">
    <property type="nucleotide sequence ID" value="NZ_AP025162.1"/>
</dbReference>
<dbReference type="PATRIC" id="fig|47770.28.peg.1976"/>
<dbReference type="Proteomes" id="UP000067598">
    <property type="component" value="Unassembled WGS sequence"/>
</dbReference>
<accession>A0A109DFT4</accession>
<dbReference type="EMBL" id="CP047415">
    <property type="protein sequence ID" value="QLL73336.1"/>
    <property type="molecule type" value="Genomic_DNA"/>
</dbReference>